<organism evidence="9 10">
    <name type="scientific">Rhizobium alvei</name>
    <dbReference type="NCBI Taxonomy" id="1132659"/>
    <lineage>
        <taxon>Bacteria</taxon>
        <taxon>Pseudomonadati</taxon>
        <taxon>Pseudomonadota</taxon>
        <taxon>Alphaproteobacteria</taxon>
        <taxon>Hyphomicrobiales</taxon>
        <taxon>Rhizobiaceae</taxon>
        <taxon>Rhizobium/Agrobacterium group</taxon>
        <taxon>Rhizobium</taxon>
    </lineage>
</organism>
<evidence type="ECO:0000256" key="3">
    <source>
        <dbReference type="ARBA" id="ARBA00022448"/>
    </source>
</evidence>
<comment type="subcellular location">
    <subcellularLocation>
        <location evidence="1 8">Cell membrane</location>
        <topology evidence="1 8">Multi-pass membrane protein</topology>
    </subcellularLocation>
</comment>
<evidence type="ECO:0000256" key="7">
    <source>
        <dbReference type="ARBA" id="ARBA00023136"/>
    </source>
</evidence>
<comment type="similarity">
    <text evidence="2 8">Belongs to the 4-toluene sulfonate uptake permease (TSUP) (TC 2.A.102) family.</text>
</comment>
<evidence type="ECO:0000313" key="10">
    <source>
        <dbReference type="Proteomes" id="UP001174932"/>
    </source>
</evidence>
<reference evidence="9" key="2">
    <citation type="submission" date="2023-07" db="EMBL/GenBank/DDBJ databases">
        <authorList>
            <person name="Shen H."/>
        </authorList>
    </citation>
    <scope>NUCLEOTIDE SEQUENCE</scope>
    <source>
        <strain evidence="9">TNR-22</strain>
    </source>
</reference>
<evidence type="ECO:0000256" key="1">
    <source>
        <dbReference type="ARBA" id="ARBA00004651"/>
    </source>
</evidence>
<feature type="transmembrane region" description="Helical" evidence="8">
    <location>
        <begin position="93"/>
        <end position="115"/>
    </location>
</feature>
<dbReference type="InterPro" id="IPR002781">
    <property type="entry name" value="TM_pro_TauE-like"/>
</dbReference>
<keyword evidence="5 8" id="KW-0812">Transmembrane</keyword>
<evidence type="ECO:0000256" key="8">
    <source>
        <dbReference type="RuleBase" id="RU363041"/>
    </source>
</evidence>
<feature type="transmembrane region" description="Helical" evidence="8">
    <location>
        <begin position="127"/>
        <end position="151"/>
    </location>
</feature>
<dbReference type="RefSeq" id="WP_304376584.1">
    <property type="nucleotide sequence ID" value="NZ_JAUOZU010000007.1"/>
</dbReference>
<protein>
    <recommendedName>
        <fullName evidence="8">Probable membrane transporter protein</fullName>
    </recommendedName>
</protein>
<name>A0ABT8YL48_9HYPH</name>
<proteinExistence type="inferred from homology"/>
<dbReference type="InterPro" id="IPR052017">
    <property type="entry name" value="TSUP"/>
</dbReference>
<feature type="transmembrane region" description="Helical" evidence="8">
    <location>
        <begin position="217"/>
        <end position="237"/>
    </location>
</feature>
<reference evidence="9" key="1">
    <citation type="journal article" date="2015" name="Int. J. Syst. Evol. Microbiol.">
        <title>Rhizobium alvei sp. nov., isolated from a freshwater river.</title>
        <authorList>
            <person name="Sheu S.Y."/>
            <person name="Huang H.W."/>
            <person name="Young C.C."/>
            <person name="Chen W.M."/>
        </authorList>
    </citation>
    <scope>NUCLEOTIDE SEQUENCE</scope>
    <source>
        <strain evidence="9">TNR-22</strain>
    </source>
</reference>
<gene>
    <name evidence="9" type="ORF">Q4481_10645</name>
</gene>
<keyword evidence="3" id="KW-0813">Transport</keyword>
<dbReference type="EMBL" id="JAUOZU010000007">
    <property type="protein sequence ID" value="MDO6964415.1"/>
    <property type="molecule type" value="Genomic_DNA"/>
</dbReference>
<evidence type="ECO:0000256" key="2">
    <source>
        <dbReference type="ARBA" id="ARBA00009142"/>
    </source>
</evidence>
<keyword evidence="4 8" id="KW-1003">Cell membrane</keyword>
<feature type="transmembrane region" description="Helical" evidence="8">
    <location>
        <begin position="188"/>
        <end position="211"/>
    </location>
</feature>
<evidence type="ECO:0000256" key="4">
    <source>
        <dbReference type="ARBA" id="ARBA00022475"/>
    </source>
</evidence>
<dbReference type="PANTHER" id="PTHR30269:SF37">
    <property type="entry name" value="MEMBRANE TRANSPORTER PROTEIN"/>
    <property type="match status" value="1"/>
</dbReference>
<feature type="transmembrane region" description="Helical" evidence="8">
    <location>
        <begin position="163"/>
        <end position="181"/>
    </location>
</feature>
<dbReference type="Pfam" id="PF01925">
    <property type="entry name" value="TauE"/>
    <property type="match status" value="1"/>
</dbReference>
<keyword evidence="10" id="KW-1185">Reference proteome</keyword>
<feature type="transmembrane region" description="Helical" evidence="8">
    <location>
        <begin position="43"/>
        <end position="61"/>
    </location>
</feature>
<evidence type="ECO:0000256" key="6">
    <source>
        <dbReference type="ARBA" id="ARBA00022989"/>
    </source>
</evidence>
<dbReference type="PANTHER" id="PTHR30269">
    <property type="entry name" value="TRANSMEMBRANE PROTEIN YFCA"/>
    <property type="match status" value="1"/>
</dbReference>
<sequence>MLAMLALTIFVAGLARGFSGFGAALIFIPLASALIGPKLASPVLLVIDMVAAAGLLPNAVAKANRRDVGAMTAGALLGVPAGAVLLTMADPTLVRWIISLTAAAFLLLLMSGWRYSGKPSVPVASGVGLVAGLYSGAAQLGGPPVVAYWLGGRSNPDMVRANVVLYFAISSVISAVSYAFAGLLVRDVFILALVCGPIYALGLTIGARLFGLVSDRVFRFICYGLIGLAALTSLPLFDPWIRG</sequence>
<dbReference type="Proteomes" id="UP001174932">
    <property type="component" value="Unassembled WGS sequence"/>
</dbReference>
<keyword evidence="7 8" id="KW-0472">Membrane</keyword>
<accession>A0ABT8YL48</accession>
<evidence type="ECO:0000313" key="9">
    <source>
        <dbReference type="EMBL" id="MDO6964415.1"/>
    </source>
</evidence>
<evidence type="ECO:0000256" key="5">
    <source>
        <dbReference type="ARBA" id="ARBA00022692"/>
    </source>
</evidence>
<comment type="caution">
    <text evidence="9">The sequence shown here is derived from an EMBL/GenBank/DDBJ whole genome shotgun (WGS) entry which is preliminary data.</text>
</comment>
<keyword evidence="6 8" id="KW-1133">Transmembrane helix</keyword>